<dbReference type="PROSITE" id="PS50157">
    <property type="entry name" value="ZINC_FINGER_C2H2_2"/>
    <property type="match status" value="1"/>
</dbReference>
<reference evidence="11 12" key="1">
    <citation type="submission" date="2024-04" db="EMBL/GenBank/DDBJ databases">
        <authorList>
            <person name="Fracassetti M."/>
        </authorList>
    </citation>
    <scope>NUCLEOTIDE SEQUENCE [LARGE SCALE GENOMIC DNA]</scope>
</reference>
<dbReference type="PROSITE" id="PS00028">
    <property type="entry name" value="ZINC_FINGER_C2H2_1"/>
    <property type="match status" value="1"/>
</dbReference>
<evidence type="ECO:0000256" key="9">
    <source>
        <dbReference type="SAM" id="MobiDB-lite"/>
    </source>
</evidence>
<feature type="compositionally biased region" description="Pro residues" evidence="9">
    <location>
        <begin position="76"/>
        <end position="86"/>
    </location>
</feature>
<evidence type="ECO:0000256" key="5">
    <source>
        <dbReference type="ARBA" id="ARBA00023015"/>
    </source>
</evidence>
<dbReference type="AlphaFoldDB" id="A0AAV2EBQ7"/>
<evidence type="ECO:0000313" key="11">
    <source>
        <dbReference type="EMBL" id="CAL1383204.1"/>
    </source>
</evidence>
<accession>A0AAV2EBQ7</accession>
<keyword evidence="6" id="KW-0804">Transcription</keyword>
<dbReference type="GO" id="GO:0005634">
    <property type="term" value="C:nucleus"/>
    <property type="evidence" value="ECO:0007669"/>
    <property type="project" value="UniProtKB-SubCell"/>
</dbReference>
<dbReference type="PANTHER" id="PTHR45801">
    <property type="entry name" value="OS07G0101800 PROTEIN"/>
    <property type="match status" value="1"/>
</dbReference>
<keyword evidence="3 8" id="KW-0863">Zinc-finger</keyword>
<dbReference type="EMBL" id="OZ034817">
    <property type="protein sequence ID" value="CAL1383204.1"/>
    <property type="molecule type" value="Genomic_DNA"/>
</dbReference>
<proteinExistence type="predicted"/>
<dbReference type="InterPro" id="IPR052426">
    <property type="entry name" value="Plant_dev_regulator"/>
</dbReference>
<keyword evidence="12" id="KW-1185">Reference proteome</keyword>
<dbReference type="InterPro" id="IPR036236">
    <property type="entry name" value="Znf_C2H2_sf"/>
</dbReference>
<feature type="region of interest" description="Disordered" evidence="9">
    <location>
        <begin position="70"/>
        <end position="116"/>
    </location>
</feature>
<evidence type="ECO:0000259" key="10">
    <source>
        <dbReference type="PROSITE" id="PS50157"/>
    </source>
</evidence>
<keyword evidence="4" id="KW-0862">Zinc</keyword>
<dbReference type="SUPFAM" id="SSF57667">
    <property type="entry name" value="beta-beta-alpha zinc fingers"/>
    <property type="match status" value="1"/>
</dbReference>
<comment type="subcellular location">
    <subcellularLocation>
        <location evidence="1">Nucleus</location>
    </subcellularLocation>
</comment>
<evidence type="ECO:0000256" key="2">
    <source>
        <dbReference type="ARBA" id="ARBA00022723"/>
    </source>
</evidence>
<evidence type="ECO:0000256" key="3">
    <source>
        <dbReference type="ARBA" id="ARBA00022771"/>
    </source>
</evidence>
<sequence length="181" mass="19725">MNNGRLVAPHRRHDSFSPLSTWVCHHNHDEERSRSLYVCSFCRRDFSSAQALGGHMNVHRRDRATLLLSSSNHKLPSPPPPPPPSSSSPSLTLTNHHRYQKPAPATVSSPSDQLLGSPPRKPIFVFPFSNNGAKPTPAEKGGDGEEMVSLELGIGWKQEAAAAAAIALPALDLELRLRCST</sequence>
<evidence type="ECO:0000256" key="6">
    <source>
        <dbReference type="ARBA" id="ARBA00023163"/>
    </source>
</evidence>
<dbReference type="Gene3D" id="3.30.160.60">
    <property type="entry name" value="Classic Zinc Finger"/>
    <property type="match status" value="1"/>
</dbReference>
<dbReference type="GO" id="GO:0008270">
    <property type="term" value="F:zinc ion binding"/>
    <property type="evidence" value="ECO:0007669"/>
    <property type="project" value="UniProtKB-KW"/>
</dbReference>
<keyword evidence="2" id="KW-0479">Metal-binding</keyword>
<keyword evidence="5" id="KW-0805">Transcription regulation</keyword>
<organism evidence="11 12">
    <name type="scientific">Linum trigynum</name>
    <dbReference type="NCBI Taxonomy" id="586398"/>
    <lineage>
        <taxon>Eukaryota</taxon>
        <taxon>Viridiplantae</taxon>
        <taxon>Streptophyta</taxon>
        <taxon>Embryophyta</taxon>
        <taxon>Tracheophyta</taxon>
        <taxon>Spermatophyta</taxon>
        <taxon>Magnoliopsida</taxon>
        <taxon>eudicotyledons</taxon>
        <taxon>Gunneridae</taxon>
        <taxon>Pentapetalae</taxon>
        <taxon>rosids</taxon>
        <taxon>fabids</taxon>
        <taxon>Malpighiales</taxon>
        <taxon>Linaceae</taxon>
        <taxon>Linum</taxon>
    </lineage>
</organism>
<feature type="domain" description="C2H2-type" evidence="10">
    <location>
        <begin position="37"/>
        <end position="64"/>
    </location>
</feature>
<name>A0AAV2EBQ7_9ROSI</name>
<evidence type="ECO:0000256" key="8">
    <source>
        <dbReference type="PROSITE-ProRule" id="PRU00042"/>
    </source>
</evidence>
<gene>
    <name evidence="11" type="ORF">LTRI10_LOCUS24489</name>
</gene>
<dbReference type="Proteomes" id="UP001497516">
    <property type="component" value="Chromosome 4"/>
</dbReference>
<evidence type="ECO:0000313" key="12">
    <source>
        <dbReference type="Proteomes" id="UP001497516"/>
    </source>
</evidence>
<dbReference type="InterPro" id="IPR013087">
    <property type="entry name" value="Znf_C2H2_type"/>
</dbReference>
<dbReference type="PANTHER" id="PTHR45801:SF110">
    <property type="entry name" value="TRANSCRIPTIONAL REGULATOR SUPERMAN"/>
    <property type="match status" value="1"/>
</dbReference>
<protein>
    <recommendedName>
        <fullName evidence="10">C2H2-type domain-containing protein</fullName>
    </recommendedName>
</protein>
<evidence type="ECO:0000256" key="4">
    <source>
        <dbReference type="ARBA" id="ARBA00022833"/>
    </source>
</evidence>
<feature type="region of interest" description="Disordered" evidence="9">
    <location>
        <begin position="125"/>
        <end position="144"/>
    </location>
</feature>
<evidence type="ECO:0000256" key="7">
    <source>
        <dbReference type="ARBA" id="ARBA00023242"/>
    </source>
</evidence>
<keyword evidence="7" id="KW-0539">Nucleus</keyword>
<dbReference type="Pfam" id="PF13912">
    <property type="entry name" value="zf-C2H2_6"/>
    <property type="match status" value="1"/>
</dbReference>
<evidence type="ECO:0000256" key="1">
    <source>
        <dbReference type="ARBA" id="ARBA00004123"/>
    </source>
</evidence>